<dbReference type="PANTHER" id="PTHR43447">
    <property type="entry name" value="ALPHA-AMYLASE"/>
    <property type="match status" value="1"/>
</dbReference>
<comment type="caution">
    <text evidence="17">The sequence shown here is derived from an EMBL/GenBank/DDBJ whole genome shotgun (WGS) entry which is preliminary data.</text>
</comment>
<evidence type="ECO:0000256" key="11">
    <source>
        <dbReference type="RuleBase" id="RU003615"/>
    </source>
</evidence>
<keyword evidence="8" id="KW-0106">Calcium</keyword>
<accession>A0A7W8QJM8</accession>
<dbReference type="CDD" id="cd11317">
    <property type="entry name" value="AmyAc_bac_euk_AmyA"/>
    <property type="match status" value="1"/>
</dbReference>
<feature type="region of interest" description="Disordered" evidence="13">
    <location>
        <begin position="361"/>
        <end position="384"/>
    </location>
</feature>
<dbReference type="InterPro" id="IPR006047">
    <property type="entry name" value="GH13_cat_dom"/>
</dbReference>
<comment type="similarity">
    <text evidence="3 11">Belongs to the glycosyl hydrolase 13 family.</text>
</comment>
<keyword evidence="6" id="KW-0479">Metal-binding</keyword>
<evidence type="ECO:0000259" key="15">
    <source>
        <dbReference type="SMART" id="SM00632"/>
    </source>
</evidence>
<comment type="catalytic activity">
    <reaction evidence="1 12">
        <text>Endohydrolysis of (1-&gt;4)-alpha-D-glucosidic linkages in polysaccharides containing three or more (1-&gt;4)-alpha-linked D-glucose units.</text>
        <dbReference type="EC" id="3.2.1.1"/>
    </reaction>
</comment>
<proteinExistence type="inferred from homology"/>
<feature type="domain" description="Glycosyl hydrolase family 13 catalytic" evidence="16">
    <location>
        <begin position="44"/>
        <end position="405"/>
    </location>
</feature>
<evidence type="ECO:0000259" key="16">
    <source>
        <dbReference type="SMART" id="SM00642"/>
    </source>
</evidence>
<dbReference type="Gene3D" id="2.60.40.1180">
    <property type="entry name" value="Golgi alpha-mannosidase II"/>
    <property type="match status" value="1"/>
</dbReference>
<dbReference type="InterPro" id="IPR031319">
    <property type="entry name" value="A-amylase_C"/>
</dbReference>
<feature type="signal peptide" evidence="14">
    <location>
        <begin position="1"/>
        <end position="27"/>
    </location>
</feature>
<sequence length="500" mass="52796">MFLRRTAAIALAALLATVPLAAAPASAAPGAGDTPAAAPAGAEGPIVHLFQWRWESVARECEDFLGPAGYAAVQVSPPQEHVVLSGEGYPWWQDYQPVSYRLDQTRRGTAGDFADMVDRCRGAGVKVYVDAVINHMTGTGSVGSGPGSAGTEYEKYAYPDLFGDGAHGYSRQDFNVGECDRDIEDWSDPWEVRTCELVGLSDLATGDDYVRDRLADYLNSLVGMGVAGFRIDAAKHMPPEDVEAVVDRLEGTVPGWDRPPYVYQEVIADGAIGGGEYTHIGDVKEFGYQGRISELFAAGDLQAAKGLGEGLLPSEDAVSFVVNHDTQRTHPVLTHRTDRDRYDLAQAFMLAQGYGTPKVMSSYDWSGGTDEGPPSSADGTTEPADCDGGRWVCEHRALNGMPGFTGEVEGAGVTWLDDGSAAGRAALERDGSGAAAFNASAEPWTTVLSTSLPDGDYCDVASGLVEDGTCTSQTLRVSSGELTVTVPPEGAVAVHTGAVL</sequence>
<dbReference type="AlphaFoldDB" id="A0A7W8QJM8"/>
<dbReference type="PRINTS" id="PR00110">
    <property type="entry name" value="ALPHAAMYLASE"/>
</dbReference>
<evidence type="ECO:0000256" key="13">
    <source>
        <dbReference type="SAM" id="MobiDB-lite"/>
    </source>
</evidence>
<dbReference type="SMART" id="SM00632">
    <property type="entry name" value="Aamy_C"/>
    <property type="match status" value="1"/>
</dbReference>
<evidence type="ECO:0000313" key="17">
    <source>
        <dbReference type="EMBL" id="MBB5431677.1"/>
    </source>
</evidence>
<dbReference type="InterPro" id="IPR006046">
    <property type="entry name" value="Alpha_amylase"/>
</dbReference>
<dbReference type="EC" id="3.2.1.1" evidence="4 12"/>
<dbReference type="Pfam" id="PF02806">
    <property type="entry name" value="Alpha-amylase_C"/>
    <property type="match status" value="1"/>
</dbReference>
<evidence type="ECO:0000256" key="5">
    <source>
        <dbReference type="ARBA" id="ARBA00017303"/>
    </source>
</evidence>
<dbReference type="Gene3D" id="3.20.20.80">
    <property type="entry name" value="Glycosidases"/>
    <property type="match status" value="1"/>
</dbReference>
<dbReference type="RefSeq" id="WP_184391353.1">
    <property type="nucleotide sequence ID" value="NZ_BAAAJD010000051.1"/>
</dbReference>
<gene>
    <name evidence="17" type="ORF">HDA36_001761</name>
</gene>
<evidence type="ECO:0000256" key="1">
    <source>
        <dbReference type="ARBA" id="ARBA00000548"/>
    </source>
</evidence>
<dbReference type="GO" id="GO:0046872">
    <property type="term" value="F:metal ion binding"/>
    <property type="evidence" value="ECO:0007669"/>
    <property type="project" value="UniProtKB-KW"/>
</dbReference>
<dbReference type="InterPro" id="IPR013780">
    <property type="entry name" value="Glyco_hydro_b"/>
</dbReference>
<comment type="cofactor">
    <cofactor evidence="2">
        <name>Ca(2+)</name>
        <dbReference type="ChEBI" id="CHEBI:29108"/>
    </cofactor>
</comment>
<evidence type="ECO:0000256" key="14">
    <source>
        <dbReference type="SAM" id="SignalP"/>
    </source>
</evidence>
<dbReference type="Pfam" id="PF00128">
    <property type="entry name" value="Alpha-amylase"/>
    <property type="match status" value="1"/>
</dbReference>
<keyword evidence="7 12" id="KW-0378">Hydrolase</keyword>
<feature type="domain" description="Alpha-amylase C-terminal" evidence="15">
    <location>
        <begin position="413"/>
        <end position="499"/>
    </location>
</feature>
<dbReference type="GO" id="GO:0004556">
    <property type="term" value="F:alpha-amylase activity"/>
    <property type="evidence" value="ECO:0007669"/>
    <property type="project" value="UniProtKB-UniRule"/>
</dbReference>
<dbReference type="InterPro" id="IPR006048">
    <property type="entry name" value="A-amylase/branching_C"/>
</dbReference>
<keyword evidence="10 12" id="KW-0326">Glycosidase</keyword>
<dbReference type="EMBL" id="JACHDB010000001">
    <property type="protein sequence ID" value="MBB5431677.1"/>
    <property type="molecule type" value="Genomic_DNA"/>
</dbReference>
<evidence type="ECO:0000256" key="3">
    <source>
        <dbReference type="ARBA" id="ARBA00008061"/>
    </source>
</evidence>
<evidence type="ECO:0000256" key="12">
    <source>
        <dbReference type="RuleBase" id="RU361134"/>
    </source>
</evidence>
<keyword evidence="9 12" id="KW-0119">Carbohydrate metabolism</keyword>
<evidence type="ECO:0000256" key="7">
    <source>
        <dbReference type="ARBA" id="ARBA00022801"/>
    </source>
</evidence>
<dbReference type="SUPFAM" id="SSF51445">
    <property type="entry name" value="(Trans)glycosidases"/>
    <property type="match status" value="1"/>
</dbReference>
<dbReference type="SMART" id="SM00642">
    <property type="entry name" value="Aamy"/>
    <property type="match status" value="1"/>
</dbReference>
<dbReference type="InterPro" id="IPR017853">
    <property type="entry name" value="GH"/>
</dbReference>
<feature type="chain" id="PRO_5030517977" description="Alpha-amylase" evidence="14">
    <location>
        <begin position="28"/>
        <end position="500"/>
    </location>
</feature>
<name>A0A7W8QJM8_9ACTN</name>
<reference evidence="17 18" key="1">
    <citation type="submission" date="2020-08" db="EMBL/GenBank/DDBJ databases">
        <title>Sequencing the genomes of 1000 actinobacteria strains.</title>
        <authorList>
            <person name="Klenk H.-P."/>
        </authorList>
    </citation>
    <scope>NUCLEOTIDE SEQUENCE [LARGE SCALE GENOMIC DNA]</scope>
    <source>
        <strain evidence="17 18">DSM 44551</strain>
    </source>
</reference>
<keyword evidence="14" id="KW-0732">Signal</keyword>
<organism evidence="17 18">
    <name type="scientific">Nocardiopsis composta</name>
    <dbReference type="NCBI Taxonomy" id="157465"/>
    <lineage>
        <taxon>Bacteria</taxon>
        <taxon>Bacillati</taxon>
        <taxon>Actinomycetota</taxon>
        <taxon>Actinomycetes</taxon>
        <taxon>Streptosporangiales</taxon>
        <taxon>Nocardiopsidaceae</taxon>
        <taxon>Nocardiopsis</taxon>
    </lineage>
</organism>
<dbReference type="GO" id="GO:0005975">
    <property type="term" value="P:carbohydrate metabolic process"/>
    <property type="evidence" value="ECO:0007669"/>
    <property type="project" value="InterPro"/>
</dbReference>
<dbReference type="Proteomes" id="UP000572635">
    <property type="component" value="Unassembled WGS sequence"/>
</dbReference>
<protein>
    <recommendedName>
        <fullName evidence="5 12">Alpha-amylase</fullName>
        <ecNumber evidence="4 12">3.2.1.1</ecNumber>
    </recommendedName>
</protein>
<keyword evidence="18" id="KW-1185">Reference proteome</keyword>
<evidence type="ECO:0000256" key="2">
    <source>
        <dbReference type="ARBA" id="ARBA00001913"/>
    </source>
</evidence>
<evidence type="ECO:0000256" key="6">
    <source>
        <dbReference type="ARBA" id="ARBA00022723"/>
    </source>
</evidence>
<dbReference type="SUPFAM" id="SSF51011">
    <property type="entry name" value="Glycosyl hydrolase domain"/>
    <property type="match status" value="1"/>
</dbReference>
<evidence type="ECO:0000256" key="4">
    <source>
        <dbReference type="ARBA" id="ARBA00012595"/>
    </source>
</evidence>
<evidence type="ECO:0000256" key="8">
    <source>
        <dbReference type="ARBA" id="ARBA00022837"/>
    </source>
</evidence>
<evidence type="ECO:0000256" key="10">
    <source>
        <dbReference type="ARBA" id="ARBA00023295"/>
    </source>
</evidence>
<evidence type="ECO:0000313" key="18">
    <source>
        <dbReference type="Proteomes" id="UP000572635"/>
    </source>
</evidence>
<evidence type="ECO:0000256" key="9">
    <source>
        <dbReference type="ARBA" id="ARBA00023277"/>
    </source>
</evidence>